<evidence type="ECO:0000256" key="3">
    <source>
        <dbReference type="ARBA" id="ARBA00022553"/>
    </source>
</evidence>
<dbReference type="Gene3D" id="3.30.565.10">
    <property type="entry name" value="Histidine kinase-like ATPase, C-terminal domain"/>
    <property type="match status" value="1"/>
</dbReference>
<keyword evidence="16" id="KW-1185">Reference proteome</keyword>
<evidence type="ECO:0000256" key="2">
    <source>
        <dbReference type="ARBA" id="ARBA00012438"/>
    </source>
</evidence>
<feature type="compositionally biased region" description="Basic and acidic residues" evidence="12">
    <location>
        <begin position="1"/>
        <end position="19"/>
    </location>
</feature>
<name>A0ABS1UZ48_9PROT</name>
<dbReference type="InterPro" id="IPR011102">
    <property type="entry name" value="Sig_transdc_His_kinase_HWE"/>
</dbReference>
<dbReference type="SMART" id="SM00911">
    <property type="entry name" value="HWE_HK"/>
    <property type="match status" value="1"/>
</dbReference>
<dbReference type="Gene3D" id="3.30.450.20">
    <property type="entry name" value="PAS domain"/>
    <property type="match status" value="1"/>
</dbReference>
<evidence type="ECO:0000256" key="11">
    <source>
        <dbReference type="ARBA" id="ARBA00023026"/>
    </source>
</evidence>
<evidence type="ECO:0000256" key="9">
    <source>
        <dbReference type="ARBA" id="ARBA00022777"/>
    </source>
</evidence>
<comment type="caution">
    <text evidence="15">The sequence shown here is derived from an EMBL/GenBank/DDBJ whole genome shotgun (WGS) entry which is preliminary data.</text>
</comment>
<evidence type="ECO:0000313" key="15">
    <source>
        <dbReference type="EMBL" id="MBL6454572.1"/>
    </source>
</evidence>
<evidence type="ECO:0000313" key="16">
    <source>
        <dbReference type="Proteomes" id="UP000606490"/>
    </source>
</evidence>
<evidence type="ECO:0000259" key="14">
    <source>
        <dbReference type="PROSITE" id="PS50113"/>
    </source>
</evidence>
<accession>A0ABS1UZ48</accession>
<dbReference type="SMART" id="SM00091">
    <property type="entry name" value="PAS"/>
    <property type="match status" value="1"/>
</dbReference>
<keyword evidence="11" id="KW-0843">Virulence</keyword>
<reference evidence="15 16" key="1">
    <citation type="submission" date="2021-01" db="EMBL/GenBank/DDBJ databases">
        <title>Belnapia mucosa sp. nov. and Belnapia arida sp. nov., isolated from the Tabernas Desert (Almeria, Spain).</title>
        <authorList>
            <person name="Molina-Menor E."/>
            <person name="Vidal-Verdu A."/>
            <person name="Calonge A."/>
            <person name="Satari L."/>
            <person name="Pereto Magraner J."/>
            <person name="Porcar Miralles M."/>
        </authorList>
    </citation>
    <scope>NUCLEOTIDE SEQUENCE [LARGE SCALE GENOMIC DNA]</scope>
    <source>
        <strain evidence="15 16">T6</strain>
    </source>
</reference>
<keyword evidence="8" id="KW-0547">Nucleotide-binding</keyword>
<dbReference type="Proteomes" id="UP000606490">
    <property type="component" value="Unassembled WGS sequence"/>
</dbReference>
<dbReference type="PROSITE" id="PS50112">
    <property type="entry name" value="PAS"/>
    <property type="match status" value="1"/>
</dbReference>
<evidence type="ECO:0000259" key="13">
    <source>
        <dbReference type="PROSITE" id="PS50112"/>
    </source>
</evidence>
<keyword evidence="10" id="KW-0067">ATP-binding</keyword>
<proteinExistence type="predicted"/>
<dbReference type="CDD" id="cd00130">
    <property type="entry name" value="PAS"/>
    <property type="match status" value="1"/>
</dbReference>
<keyword evidence="9" id="KW-0418">Kinase</keyword>
<sequence>MNADKLTRERTDNTADGRQAKSAAAAVEAQHDRHIAVGRANLAASEADNEALRSANVALIESRAALRERDERLRLILDSATEYAIFTTDLDRRVTSWNAGAERLLGWTGTEIIGRSADLIFTPEDRAAGVPEREAETALAQGRAENERWHLRRDGARFWASGLSMPLLDPAAGPHALPLGLLAVMRDQTERRRAEQRRVLLTNELNHRVKNTLAVVQSLTSLGARGASPALSAFAMAFQRRILALARAHDLLTRGDWTGAPLDGVVRAVLAPLLMDSDRVDLFASEATKVFLPPGAALTLAMAVHELATNAVRHGALSRPSGRVRVVLRATNDGGDAEPWEVVEWVERGGPPVAGPPAQRGFGLRLLERGLALQSGIKTDIRFAPEGLHCILRLPPHPRVALGRRTGNA</sequence>
<dbReference type="NCBIfam" id="TIGR00229">
    <property type="entry name" value="sensory_box"/>
    <property type="match status" value="1"/>
</dbReference>
<evidence type="ECO:0000256" key="6">
    <source>
        <dbReference type="ARBA" id="ARBA00022679"/>
    </source>
</evidence>
<dbReference type="InterPro" id="IPR003594">
    <property type="entry name" value="HATPase_dom"/>
</dbReference>
<dbReference type="InterPro" id="IPR000700">
    <property type="entry name" value="PAS-assoc_C"/>
</dbReference>
<keyword evidence="7" id="KW-0677">Repeat</keyword>
<dbReference type="InterPro" id="IPR035965">
    <property type="entry name" value="PAS-like_dom_sf"/>
</dbReference>
<evidence type="ECO:0000256" key="1">
    <source>
        <dbReference type="ARBA" id="ARBA00000085"/>
    </source>
</evidence>
<feature type="domain" description="PAC" evidence="14">
    <location>
        <begin position="144"/>
        <end position="200"/>
    </location>
</feature>
<dbReference type="InterPro" id="IPR000014">
    <property type="entry name" value="PAS"/>
</dbReference>
<dbReference type="EMBL" id="JAEUXJ010000001">
    <property type="protein sequence ID" value="MBL6454572.1"/>
    <property type="molecule type" value="Genomic_DNA"/>
</dbReference>
<keyword evidence="6" id="KW-0808">Transferase</keyword>
<organism evidence="15 16">
    <name type="scientific">Belnapia mucosa</name>
    <dbReference type="NCBI Taxonomy" id="2804532"/>
    <lineage>
        <taxon>Bacteria</taxon>
        <taxon>Pseudomonadati</taxon>
        <taxon>Pseudomonadota</taxon>
        <taxon>Alphaproteobacteria</taxon>
        <taxon>Acetobacterales</taxon>
        <taxon>Roseomonadaceae</taxon>
        <taxon>Belnapia</taxon>
    </lineage>
</organism>
<dbReference type="SUPFAM" id="SSF55785">
    <property type="entry name" value="PYP-like sensor domain (PAS domain)"/>
    <property type="match status" value="1"/>
</dbReference>
<gene>
    <name evidence="15" type="ORF">JMJ55_04495</name>
</gene>
<dbReference type="Pfam" id="PF00989">
    <property type="entry name" value="PAS"/>
    <property type="match status" value="1"/>
</dbReference>
<protein>
    <recommendedName>
        <fullName evidence="2">histidine kinase</fullName>
        <ecNumber evidence="2">2.7.13.3</ecNumber>
    </recommendedName>
</protein>
<evidence type="ECO:0000256" key="12">
    <source>
        <dbReference type="SAM" id="MobiDB-lite"/>
    </source>
</evidence>
<evidence type="ECO:0000256" key="5">
    <source>
        <dbReference type="ARBA" id="ARBA00022643"/>
    </source>
</evidence>
<dbReference type="PROSITE" id="PS50113">
    <property type="entry name" value="PAC"/>
    <property type="match status" value="1"/>
</dbReference>
<dbReference type="InterPro" id="IPR036890">
    <property type="entry name" value="HATPase_C_sf"/>
</dbReference>
<evidence type="ECO:0000256" key="4">
    <source>
        <dbReference type="ARBA" id="ARBA00022630"/>
    </source>
</evidence>
<evidence type="ECO:0000256" key="8">
    <source>
        <dbReference type="ARBA" id="ARBA00022741"/>
    </source>
</evidence>
<dbReference type="SUPFAM" id="SSF55874">
    <property type="entry name" value="ATPase domain of HSP90 chaperone/DNA topoisomerase II/histidine kinase"/>
    <property type="match status" value="1"/>
</dbReference>
<dbReference type="PANTHER" id="PTHR41523:SF8">
    <property type="entry name" value="ETHYLENE RESPONSE SENSOR PROTEIN"/>
    <property type="match status" value="1"/>
</dbReference>
<evidence type="ECO:0000256" key="7">
    <source>
        <dbReference type="ARBA" id="ARBA00022737"/>
    </source>
</evidence>
<feature type="domain" description="PAS" evidence="13">
    <location>
        <begin position="69"/>
        <end position="142"/>
    </location>
</feature>
<feature type="region of interest" description="Disordered" evidence="12">
    <location>
        <begin position="1"/>
        <end position="22"/>
    </location>
</feature>
<dbReference type="Pfam" id="PF13581">
    <property type="entry name" value="HATPase_c_2"/>
    <property type="match status" value="1"/>
</dbReference>
<dbReference type="PANTHER" id="PTHR41523">
    <property type="entry name" value="TWO-COMPONENT SYSTEM SENSOR PROTEIN"/>
    <property type="match status" value="1"/>
</dbReference>
<dbReference type="Pfam" id="PF07536">
    <property type="entry name" value="HWE_HK"/>
    <property type="match status" value="1"/>
</dbReference>
<evidence type="ECO:0000256" key="10">
    <source>
        <dbReference type="ARBA" id="ARBA00022840"/>
    </source>
</evidence>
<keyword evidence="4" id="KW-0285">Flavoprotein</keyword>
<dbReference type="InterPro" id="IPR013767">
    <property type="entry name" value="PAS_fold"/>
</dbReference>
<keyword evidence="3" id="KW-0597">Phosphoprotein</keyword>
<dbReference type="EC" id="2.7.13.3" evidence="2"/>
<comment type="catalytic activity">
    <reaction evidence="1">
        <text>ATP + protein L-histidine = ADP + protein N-phospho-L-histidine.</text>
        <dbReference type="EC" id="2.7.13.3"/>
    </reaction>
</comment>
<keyword evidence="5" id="KW-0288">FMN</keyword>